<keyword evidence="2" id="KW-0479">Metal-binding</keyword>
<evidence type="ECO:0000313" key="10">
    <source>
        <dbReference type="Proteomes" id="UP001147746"/>
    </source>
</evidence>
<name>A0A9W9QAZ9_9EURO</name>
<dbReference type="PANTHER" id="PTHR31001">
    <property type="entry name" value="UNCHARACTERIZED TRANSCRIPTIONAL REGULATORY PROTEIN"/>
    <property type="match status" value="1"/>
</dbReference>
<gene>
    <name evidence="9" type="ORF">N7476_000114</name>
</gene>
<dbReference type="CDD" id="cd00067">
    <property type="entry name" value="GAL4"/>
    <property type="match status" value="1"/>
</dbReference>
<dbReference type="PROSITE" id="PS50048">
    <property type="entry name" value="ZN2_CY6_FUNGAL_2"/>
    <property type="match status" value="1"/>
</dbReference>
<dbReference type="GO" id="GO:0005634">
    <property type="term" value="C:nucleus"/>
    <property type="evidence" value="ECO:0007669"/>
    <property type="project" value="UniProtKB-SubCell"/>
</dbReference>
<reference evidence="9" key="1">
    <citation type="submission" date="2022-12" db="EMBL/GenBank/DDBJ databases">
        <authorList>
            <person name="Petersen C."/>
        </authorList>
    </citation>
    <scope>NUCLEOTIDE SEQUENCE</scope>
    <source>
        <strain evidence="9">IBT 21472</strain>
    </source>
</reference>
<dbReference type="GO" id="GO:0003677">
    <property type="term" value="F:DNA binding"/>
    <property type="evidence" value="ECO:0007669"/>
    <property type="project" value="UniProtKB-KW"/>
</dbReference>
<evidence type="ECO:0000256" key="5">
    <source>
        <dbReference type="ARBA" id="ARBA00023163"/>
    </source>
</evidence>
<reference evidence="9" key="2">
    <citation type="journal article" date="2023" name="IMA Fungus">
        <title>Comparative genomic study of the Penicillium genus elucidates a diverse pangenome and 15 lateral gene transfer events.</title>
        <authorList>
            <person name="Petersen C."/>
            <person name="Sorensen T."/>
            <person name="Nielsen M.R."/>
            <person name="Sondergaard T.E."/>
            <person name="Sorensen J.L."/>
            <person name="Fitzpatrick D.A."/>
            <person name="Frisvad J.C."/>
            <person name="Nielsen K.L."/>
        </authorList>
    </citation>
    <scope>NUCLEOTIDE SEQUENCE</scope>
    <source>
        <strain evidence="9">IBT 21472</strain>
    </source>
</reference>
<organism evidence="9 10">
    <name type="scientific">Penicillium atrosanguineum</name>
    <dbReference type="NCBI Taxonomy" id="1132637"/>
    <lineage>
        <taxon>Eukaryota</taxon>
        <taxon>Fungi</taxon>
        <taxon>Dikarya</taxon>
        <taxon>Ascomycota</taxon>
        <taxon>Pezizomycotina</taxon>
        <taxon>Eurotiomycetes</taxon>
        <taxon>Eurotiomycetidae</taxon>
        <taxon>Eurotiales</taxon>
        <taxon>Aspergillaceae</taxon>
        <taxon>Penicillium</taxon>
    </lineage>
</organism>
<evidence type="ECO:0000256" key="1">
    <source>
        <dbReference type="ARBA" id="ARBA00004123"/>
    </source>
</evidence>
<accession>A0A9W9QAZ9</accession>
<dbReference type="InterPro" id="IPR007219">
    <property type="entry name" value="XnlR_reg_dom"/>
</dbReference>
<dbReference type="Proteomes" id="UP001147746">
    <property type="component" value="Unassembled WGS sequence"/>
</dbReference>
<dbReference type="PROSITE" id="PS00463">
    <property type="entry name" value="ZN2_CY6_FUNGAL_1"/>
    <property type="match status" value="1"/>
</dbReference>
<feature type="region of interest" description="Disordered" evidence="7">
    <location>
        <begin position="85"/>
        <end position="121"/>
    </location>
</feature>
<evidence type="ECO:0000313" key="9">
    <source>
        <dbReference type="EMBL" id="KAJ5330331.1"/>
    </source>
</evidence>
<evidence type="ECO:0000256" key="6">
    <source>
        <dbReference type="ARBA" id="ARBA00023242"/>
    </source>
</evidence>
<dbReference type="InterPro" id="IPR036864">
    <property type="entry name" value="Zn2-C6_fun-type_DNA-bd_sf"/>
</dbReference>
<keyword evidence="6" id="KW-0539">Nucleus</keyword>
<proteinExistence type="predicted"/>
<dbReference type="InterPro" id="IPR001138">
    <property type="entry name" value="Zn2Cys6_DnaBD"/>
</dbReference>
<evidence type="ECO:0000256" key="7">
    <source>
        <dbReference type="SAM" id="MobiDB-lite"/>
    </source>
</evidence>
<evidence type="ECO:0000256" key="3">
    <source>
        <dbReference type="ARBA" id="ARBA00023015"/>
    </source>
</evidence>
<comment type="subcellular location">
    <subcellularLocation>
        <location evidence="1">Nucleus</location>
    </subcellularLocation>
</comment>
<dbReference type="GO" id="GO:0000981">
    <property type="term" value="F:DNA-binding transcription factor activity, RNA polymerase II-specific"/>
    <property type="evidence" value="ECO:0007669"/>
    <property type="project" value="InterPro"/>
</dbReference>
<dbReference type="SMART" id="SM00906">
    <property type="entry name" value="Fungal_trans"/>
    <property type="match status" value="1"/>
</dbReference>
<protein>
    <recommendedName>
        <fullName evidence="8">Zn(2)-C6 fungal-type domain-containing protein</fullName>
    </recommendedName>
</protein>
<dbReference type="AlphaFoldDB" id="A0A9W9QAZ9"/>
<evidence type="ECO:0000256" key="2">
    <source>
        <dbReference type="ARBA" id="ARBA00022723"/>
    </source>
</evidence>
<keyword evidence="10" id="KW-1185">Reference proteome</keyword>
<dbReference type="Pfam" id="PF04082">
    <property type="entry name" value="Fungal_trans"/>
    <property type="match status" value="1"/>
</dbReference>
<dbReference type="CDD" id="cd12148">
    <property type="entry name" value="fungal_TF_MHR"/>
    <property type="match status" value="1"/>
</dbReference>
<feature type="compositionally biased region" description="Basic and acidic residues" evidence="7">
    <location>
        <begin position="85"/>
        <end position="100"/>
    </location>
</feature>
<feature type="domain" description="Zn(2)-C6 fungal-type" evidence="8">
    <location>
        <begin position="27"/>
        <end position="56"/>
    </location>
</feature>
<keyword evidence="3" id="KW-0805">Transcription regulation</keyword>
<dbReference type="EMBL" id="JAPZBO010000001">
    <property type="protein sequence ID" value="KAJ5330331.1"/>
    <property type="molecule type" value="Genomic_DNA"/>
</dbReference>
<evidence type="ECO:0000259" key="8">
    <source>
        <dbReference type="PROSITE" id="PS50048"/>
    </source>
</evidence>
<dbReference type="Gene3D" id="4.10.240.10">
    <property type="entry name" value="Zn(2)-C6 fungal-type DNA-binding domain"/>
    <property type="match status" value="1"/>
</dbReference>
<dbReference type="Pfam" id="PF00172">
    <property type="entry name" value="Zn_clus"/>
    <property type="match status" value="1"/>
</dbReference>
<dbReference type="GO" id="GO:0006351">
    <property type="term" value="P:DNA-templated transcription"/>
    <property type="evidence" value="ECO:0007669"/>
    <property type="project" value="InterPro"/>
</dbReference>
<dbReference type="PANTHER" id="PTHR31001:SF50">
    <property type="entry name" value="ZN(II)2CYS6 TRANSCRIPTION FACTOR (EUROFUNG)"/>
    <property type="match status" value="1"/>
</dbReference>
<dbReference type="SUPFAM" id="SSF57701">
    <property type="entry name" value="Zn2/Cys6 DNA-binding domain"/>
    <property type="match status" value="1"/>
</dbReference>
<keyword evidence="4" id="KW-0238">DNA-binding</keyword>
<keyword evidence="5" id="KW-0804">Transcription</keyword>
<dbReference type="SMART" id="SM00066">
    <property type="entry name" value="GAL4"/>
    <property type="match status" value="1"/>
</dbReference>
<comment type="caution">
    <text evidence="9">The sequence shown here is derived from an EMBL/GenBank/DDBJ whole genome shotgun (WGS) entry which is preliminary data.</text>
</comment>
<sequence>MDPSQHMSNSGFDLRHSALSGKISRHSCDQCRRKKVRCDRIQPCSTCLRDRTQCIFQEVKKKRRRYTQPVSPDILARIEKLEERIKSDTSDSHQARHDRAATSAIHTRHEASDTGFATSSIHGNYSDPGRLAVHQEKSRYMSNRVWNVLANDVEEMQDVLDSSTSEDDSEEPLPTDDIFQGFLFGMTSPCNSLHRFYPPADKACYLMKTYEANVAPLVPILHWPTVRDRIMSIVQGECFADEITKTLMFSIYYAATASLSADECHSQLGVGRVVLLSKFRFAVQQAIAEADLLSTQSTMLVQAVVLFLTAVRREDNTRFVWSMTSMIVRIGQYLGLHRDGSQLGLTSFETEIRRRLWWHIVMLDMRSSEEHGTDSQISEGMYNTELPSNVNDASIYPGMTEPVIPQTGFTEMTFCLIRCEVAVVLNKVTSAIQSSSGSQNVQQRREQMVEATSDQIRQKYTNFCDESIPLQKVCVLVSRLVLANLWINVYFRRSDNHLNLREMSIQTRDELFSLSLEVIRASFALESNEQTHRWSWLFHANAHWCYVAFLLSELCVRSPDAFTDEAWGVIDRVQNKWQLTQRHDKKGMLWRPLQRLLQRATSTRSQNMALQEHNGQERPTLSVIFDTLTEPNRYAKSDLPKTQDQIAGSLAASASQEINASSITLNRADVADNNGHIFGGFLPAAGVSELEMMMSEANWAFL</sequence>
<dbReference type="InterPro" id="IPR050613">
    <property type="entry name" value="Sec_Metabolite_Reg"/>
</dbReference>
<evidence type="ECO:0000256" key="4">
    <source>
        <dbReference type="ARBA" id="ARBA00023125"/>
    </source>
</evidence>
<dbReference type="GO" id="GO:0008270">
    <property type="term" value="F:zinc ion binding"/>
    <property type="evidence" value="ECO:0007669"/>
    <property type="project" value="InterPro"/>
</dbReference>